<dbReference type="Pfam" id="PF22936">
    <property type="entry name" value="Pol_BBD"/>
    <property type="match status" value="1"/>
</dbReference>
<dbReference type="Pfam" id="PF07727">
    <property type="entry name" value="RVT_2"/>
    <property type="match status" value="1"/>
</dbReference>
<dbReference type="InterPro" id="IPR012337">
    <property type="entry name" value="RNaseH-like_sf"/>
</dbReference>
<dbReference type="GO" id="GO:0006508">
    <property type="term" value="P:proteolysis"/>
    <property type="evidence" value="ECO:0007669"/>
    <property type="project" value="UniProtKB-KW"/>
</dbReference>
<evidence type="ECO:0000256" key="1">
    <source>
        <dbReference type="ARBA" id="ARBA00022670"/>
    </source>
</evidence>
<dbReference type="Pfam" id="PF00098">
    <property type="entry name" value="zf-CCHC"/>
    <property type="match status" value="1"/>
</dbReference>
<feature type="domain" description="CCHC-type" evidence="5">
    <location>
        <begin position="13"/>
        <end position="28"/>
    </location>
</feature>
<evidence type="ECO:0000256" key="2">
    <source>
        <dbReference type="ARBA" id="ARBA00022723"/>
    </source>
</evidence>
<gene>
    <name evidence="6" type="ORF">Slati_0871100</name>
</gene>
<dbReference type="SUPFAM" id="SSF57756">
    <property type="entry name" value="Retrovirus zinc finger-like domains"/>
    <property type="match status" value="1"/>
</dbReference>
<keyword evidence="1" id="KW-0645">Protease</keyword>
<dbReference type="SUPFAM" id="SSF53098">
    <property type="entry name" value="Ribonuclease H-like"/>
    <property type="match status" value="1"/>
</dbReference>
<reference evidence="6" key="2">
    <citation type="journal article" date="2024" name="Plant">
        <title>Genomic evolution and insights into agronomic trait innovations of Sesamum species.</title>
        <authorList>
            <person name="Miao H."/>
            <person name="Wang L."/>
            <person name="Qu L."/>
            <person name="Liu H."/>
            <person name="Sun Y."/>
            <person name="Le M."/>
            <person name="Wang Q."/>
            <person name="Wei S."/>
            <person name="Zheng Y."/>
            <person name="Lin W."/>
            <person name="Duan Y."/>
            <person name="Cao H."/>
            <person name="Xiong S."/>
            <person name="Wang X."/>
            <person name="Wei L."/>
            <person name="Li C."/>
            <person name="Ma Q."/>
            <person name="Ju M."/>
            <person name="Zhao R."/>
            <person name="Li G."/>
            <person name="Mu C."/>
            <person name="Tian Q."/>
            <person name="Mei H."/>
            <person name="Zhang T."/>
            <person name="Gao T."/>
            <person name="Zhang H."/>
        </authorList>
    </citation>
    <scope>NUCLEOTIDE SEQUENCE</scope>
    <source>
        <strain evidence="6">KEN1</strain>
    </source>
</reference>
<protein>
    <recommendedName>
        <fullName evidence="5">CCHC-type domain-containing protein</fullName>
    </recommendedName>
</protein>
<keyword evidence="4" id="KW-0863">Zinc-finger</keyword>
<comment type="caution">
    <text evidence="6">The sequence shown here is derived from an EMBL/GenBank/DDBJ whole genome shotgun (WGS) entry which is preliminary data.</text>
</comment>
<dbReference type="GO" id="GO:0008270">
    <property type="term" value="F:zinc ion binding"/>
    <property type="evidence" value="ECO:0007669"/>
    <property type="project" value="UniProtKB-KW"/>
</dbReference>
<dbReference type="InterPro" id="IPR013103">
    <property type="entry name" value="RVT_2"/>
</dbReference>
<evidence type="ECO:0000313" key="6">
    <source>
        <dbReference type="EMBL" id="KAL0455319.1"/>
    </source>
</evidence>
<dbReference type="SMART" id="SM00343">
    <property type="entry name" value="ZnF_C2HC"/>
    <property type="match status" value="1"/>
</dbReference>
<reference evidence="6" key="1">
    <citation type="submission" date="2020-06" db="EMBL/GenBank/DDBJ databases">
        <authorList>
            <person name="Li T."/>
            <person name="Hu X."/>
            <person name="Zhang T."/>
            <person name="Song X."/>
            <person name="Zhang H."/>
            <person name="Dai N."/>
            <person name="Sheng W."/>
            <person name="Hou X."/>
            <person name="Wei L."/>
        </authorList>
    </citation>
    <scope>NUCLEOTIDE SEQUENCE</scope>
    <source>
        <strain evidence="6">KEN1</strain>
        <tissue evidence="6">Leaf</tissue>
    </source>
</reference>
<dbReference type="InterPro" id="IPR039537">
    <property type="entry name" value="Retrotran_Ty1/copia-like"/>
</dbReference>
<evidence type="ECO:0000256" key="3">
    <source>
        <dbReference type="ARBA" id="ARBA00022801"/>
    </source>
</evidence>
<dbReference type="InterPro" id="IPR036875">
    <property type="entry name" value="Znf_CCHC_sf"/>
</dbReference>
<dbReference type="GO" id="GO:0008233">
    <property type="term" value="F:peptidase activity"/>
    <property type="evidence" value="ECO:0007669"/>
    <property type="project" value="UniProtKB-KW"/>
</dbReference>
<dbReference type="EMBL" id="JACGWN010000003">
    <property type="protein sequence ID" value="KAL0455319.1"/>
    <property type="molecule type" value="Genomic_DNA"/>
</dbReference>
<name>A0AAW2XN31_9LAMI</name>
<dbReference type="AlphaFoldDB" id="A0AAW2XN31"/>
<dbReference type="PANTHER" id="PTHR42648">
    <property type="entry name" value="TRANSPOSASE, PUTATIVE-RELATED"/>
    <property type="match status" value="1"/>
</dbReference>
<evidence type="ECO:0000256" key="4">
    <source>
        <dbReference type="PROSITE-ProRule" id="PRU00047"/>
    </source>
</evidence>
<accession>A0AAW2XN31</accession>
<dbReference type="GO" id="GO:0003676">
    <property type="term" value="F:nucleic acid binding"/>
    <property type="evidence" value="ECO:0007669"/>
    <property type="project" value="InterPro"/>
</dbReference>
<dbReference type="PROSITE" id="PS50158">
    <property type="entry name" value="ZF_CCHC"/>
    <property type="match status" value="1"/>
</dbReference>
<dbReference type="InterPro" id="IPR036397">
    <property type="entry name" value="RNaseH_sf"/>
</dbReference>
<keyword evidence="3" id="KW-0378">Hydrolase</keyword>
<organism evidence="6">
    <name type="scientific">Sesamum latifolium</name>
    <dbReference type="NCBI Taxonomy" id="2727402"/>
    <lineage>
        <taxon>Eukaryota</taxon>
        <taxon>Viridiplantae</taxon>
        <taxon>Streptophyta</taxon>
        <taxon>Embryophyta</taxon>
        <taxon>Tracheophyta</taxon>
        <taxon>Spermatophyta</taxon>
        <taxon>Magnoliopsida</taxon>
        <taxon>eudicotyledons</taxon>
        <taxon>Gunneridae</taxon>
        <taxon>Pentapetalae</taxon>
        <taxon>asterids</taxon>
        <taxon>lamiids</taxon>
        <taxon>Lamiales</taxon>
        <taxon>Pedaliaceae</taxon>
        <taxon>Sesamum</taxon>
    </lineage>
</organism>
<evidence type="ECO:0000259" key="5">
    <source>
        <dbReference type="PROSITE" id="PS50158"/>
    </source>
</evidence>
<dbReference type="InterPro" id="IPR054722">
    <property type="entry name" value="PolX-like_BBD"/>
</dbReference>
<sequence>MGTQQQSRANDICAHCREKGHWKRDCPKLPSKQGMFVVEVNMVTNSSSWVLDTDCGAHICNDLQVLQKSRKLSKDEVVLKLGDGKAIASKAVGTINLVISDRVRLELKDCYSVPSLIKNIISISLLNNARLGHISQDRIKRLVGSKSLEINNLDNLPAYVCGPLNTQARGGFSYFIIFTNDHSWYGYVYLMRFKSEAFVRFKKFRLEVENQTGRKTKTLRSDQGGEYLSGEFLDYLKENADTRRDELLLEESSEVPQSNAGTSSAPITSIDNVPVLRRSARVRQPPERYGFLGVTDQLNNDLKTYGEAMSDIDLEKWLEVMKFEMDSMSSNQVWKLVDRPKGVKAVGLAMAKSIRIMLAIAAWYDYEIWQMDVKTTFLNGFVEEEINMDQPEGFTVVGEEQKICHLQRSIYGLKQAFRSWNIRFDEVIRGYHFVKIDFDPCVYNKVSGSSIAFLVLYVDDILLIGNDVKILEDTKAWLSIQFSMKDLGSRWKSKRGFLPLRYGIKLSKKQSPETDEELKRMWTSPMHRP</sequence>
<dbReference type="Gene3D" id="4.10.60.10">
    <property type="entry name" value="Zinc finger, CCHC-type"/>
    <property type="match status" value="1"/>
</dbReference>
<dbReference type="Gene3D" id="3.30.420.10">
    <property type="entry name" value="Ribonuclease H-like superfamily/Ribonuclease H"/>
    <property type="match status" value="1"/>
</dbReference>
<dbReference type="InterPro" id="IPR001878">
    <property type="entry name" value="Znf_CCHC"/>
</dbReference>
<keyword evidence="4" id="KW-0862">Zinc</keyword>
<dbReference type="PANTHER" id="PTHR42648:SF27">
    <property type="entry name" value="RNA-DIRECTED DNA POLYMERASE"/>
    <property type="match status" value="1"/>
</dbReference>
<keyword evidence="2" id="KW-0479">Metal-binding</keyword>
<proteinExistence type="predicted"/>